<feature type="transmembrane region" description="Helical" evidence="18">
    <location>
        <begin position="455"/>
        <end position="474"/>
    </location>
</feature>
<dbReference type="FunFam" id="3.30.70.100:FF:000005">
    <property type="entry name" value="Copper-exporting P-type ATPase A"/>
    <property type="match status" value="2"/>
</dbReference>
<keyword evidence="8" id="KW-0187">Copper transport</keyword>
<feature type="transmembrane region" description="Helical" evidence="18">
    <location>
        <begin position="201"/>
        <end position="220"/>
    </location>
</feature>
<dbReference type="Gene3D" id="3.40.50.1000">
    <property type="entry name" value="HAD superfamily/HAD-like"/>
    <property type="match status" value="1"/>
</dbReference>
<keyword evidence="11" id="KW-1278">Translocase</keyword>
<dbReference type="NCBIfam" id="TIGR01525">
    <property type="entry name" value="ATPase-IB_hvy"/>
    <property type="match status" value="1"/>
</dbReference>
<dbReference type="Pfam" id="PF00122">
    <property type="entry name" value="E1-E2_ATPase"/>
    <property type="match status" value="1"/>
</dbReference>
<keyword evidence="14" id="KW-0406">Ion transport</keyword>
<feature type="transmembrane region" description="Helical" evidence="18">
    <location>
        <begin position="797"/>
        <end position="818"/>
    </location>
</feature>
<evidence type="ECO:0000256" key="2">
    <source>
        <dbReference type="ARBA" id="ARBA00006024"/>
    </source>
</evidence>
<dbReference type="PROSITE" id="PS50846">
    <property type="entry name" value="HMA_2"/>
    <property type="match status" value="2"/>
</dbReference>
<organism evidence="20 21">
    <name type="scientific">Desulfoglaeba alkanexedens ALDC</name>
    <dbReference type="NCBI Taxonomy" id="980445"/>
    <lineage>
        <taxon>Bacteria</taxon>
        <taxon>Pseudomonadati</taxon>
        <taxon>Thermodesulfobacteriota</taxon>
        <taxon>Syntrophobacteria</taxon>
        <taxon>Syntrophobacterales</taxon>
        <taxon>Syntrophobacteraceae</taxon>
        <taxon>Desulfoglaeba</taxon>
    </lineage>
</organism>
<evidence type="ECO:0000256" key="1">
    <source>
        <dbReference type="ARBA" id="ARBA00004127"/>
    </source>
</evidence>
<dbReference type="InterPro" id="IPR023214">
    <property type="entry name" value="HAD_sf"/>
</dbReference>
<dbReference type="Gene3D" id="3.40.1110.10">
    <property type="entry name" value="Calcium-transporting ATPase, cytoplasmic domain N"/>
    <property type="match status" value="1"/>
</dbReference>
<feature type="domain" description="HMA" evidence="19">
    <location>
        <begin position="4"/>
        <end position="70"/>
    </location>
</feature>
<reference evidence="20 21" key="2">
    <citation type="submission" date="2019-05" db="EMBL/GenBank/DDBJ databases">
        <authorList>
            <person name="Suflita J.M."/>
            <person name="Marks C.R."/>
        </authorList>
    </citation>
    <scope>NUCLEOTIDE SEQUENCE [LARGE SCALE GENOMIC DNA]</scope>
    <source>
        <strain evidence="20 21">ALDC</strain>
    </source>
</reference>
<dbReference type="AlphaFoldDB" id="A0A4V1ERH1"/>
<evidence type="ECO:0000256" key="4">
    <source>
        <dbReference type="ARBA" id="ARBA00022692"/>
    </source>
</evidence>
<evidence type="ECO:0000256" key="11">
    <source>
        <dbReference type="ARBA" id="ARBA00022967"/>
    </source>
</evidence>
<feature type="transmembrane region" description="Helical" evidence="18">
    <location>
        <begin position="172"/>
        <end position="189"/>
    </location>
</feature>
<evidence type="ECO:0000256" key="13">
    <source>
        <dbReference type="ARBA" id="ARBA00023008"/>
    </source>
</evidence>
<evidence type="ECO:0000256" key="16">
    <source>
        <dbReference type="ARBA" id="ARBA00038904"/>
    </source>
</evidence>
<dbReference type="InterPro" id="IPR036412">
    <property type="entry name" value="HAD-like_sf"/>
</dbReference>
<dbReference type="InterPro" id="IPR027256">
    <property type="entry name" value="P-typ_ATPase_IB"/>
</dbReference>
<comment type="catalytic activity">
    <reaction evidence="17">
        <text>Cu(2+)(in) + ATP + H2O = Cu(2+)(out) + ADP + phosphate + H(+)</text>
        <dbReference type="Rhea" id="RHEA:10376"/>
        <dbReference type="ChEBI" id="CHEBI:15377"/>
        <dbReference type="ChEBI" id="CHEBI:15378"/>
        <dbReference type="ChEBI" id="CHEBI:29036"/>
        <dbReference type="ChEBI" id="CHEBI:30616"/>
        <dbReference type="ChEBI" id="CHEBI:43474"/>
        <dbReference type="ChEBI" id="CHEBI:456216"/>
        <dbReference type="EC" id="7.2.2.9"/>
    </reaction>
</comment>
<dbReference type="EMBL" id="CP040098">
    <property type="protein sequence ID" value="QCQ21621.1"/>
    <property type="molecule type" value="Genomic_DNA"/>
</dbReference>
<dbReference type="Pfam" id="PF00403">
    <property type="entry name" value="HMA"/>
    <property type="match status" value="2"/>
</dbReference>
<evidence type="ECO:0000313" key="21">
    <source>
        <dbReference type="Proteomes" id="UP000298602"/>
    </source>
</evidence>
<comment type="subcellular location">
    <subcellularLocation>
        <location evidence="18">Cell membrane</location>
    </subcellularLocation>
    <subcellularLocation>
        <location evidence="1">Endomembrane system</location>
        <topology evidence="1">Multi-pass membrane protein</topology>
    </subcellularLocation>
</comment>
<dbReference type="Gene3D" id="3.30.70.100">
    <property type="match status" value="2"/>
</dbReference>
<evidence type="ECO:0000256" key="6">
    <source>
        <dbReference type="ARBA" id="ARBA00022737"/>
    </source>
</evidence>
<dbReference type="OrthoDB" id="9763278at2"/>
<dbReference type="PROSITE" id="PS00154">
    <property type="entry name" value="ATPASE_E1_E2"/>
    <property type="match status" value="1"/>
</dbReference>
<keyword evidence="3" id="KW-0813">Transport</keyword>
<gene>
    <name evidence="20" type="ORF">FDQ92_05170</name>
</gene>
<dbReference type="SUPFAM" id="SSF55008">
    <property type="entry name" value="HMA, heavy metal-associated domain"/>
    <property type="match status" value="2"/>
</dbReference>
<evidence type="ECO:0000256" key="17">
    <source>
        <dbReference type="ARBA" id="ARBA00047424"/>
    </source>
</evidence>
<dbReference type="InterPro" id="IPR018303">
    <property type="entry name" value="ATPase_P-typ_P_site"/>
</dbReference>
<evidence type="ECO:0000313" key="20">
    <source>
        <dbReference type="EMBL" id="QCQ21621.1"/>
    </source>
</evidence>
<dbReference type="SFLD" id="SFLDG00002">
    <property type="entry name" value="C1.7:_P-type_atpase_like"/>
    <property type="match status" value="1"/>
</dbReference>
<comment type="similarity">
    <text evidence="2 18">Belongs to the cation transport ATPase (P-type) (TC 3.A.3) family. Type IB subfamily.</text>
</comment>
<dbReference type="GO" id="GO:0012505">
    <property type="term" value="C:endomembrane system"/>
    <property type="evidence" value="ECO:0007669"/>
    <property type="project" value="UniProtKB-SubCell"/>
</dbReference>
<evidence type="ECO:0000256" key="3">
    <source>
        <dbReference type="ARBA" id="ARBA00022448"/>
    </source>
</evidence>
<dbReference type="PANTHER" id="PTHR43520">
    <property type="entry name" value="ATP7, ISOFORM B"/>
    <property type="match status" value="1"/>
</dbReference>
<dbReference type="InterPro" id="IPR059000">
    <property type="entry name" value="ATPase_P-type_domA"/>
</dbReference>
<keyword evidence="4 18" id="KW-0812">Transmembrane</keyword>
<evidence type="ECO:0000256" key="12">
    <source>
        <dbReference type="ARBA" id="ARBA00022989"/>
    </source>
</evidence>
<keyword evidence="15 18" id="KW-0472">Membrane</keyword>
<dbReference type="InterPro" id="IPR023298">
    <property type="entry name" value="ATPase_P-typ_TM_dom_sf"/>
</dbReference>
<dbReference type="PANTHER" id="PTHR43520:SF8">
    <property type="entry name" value="P-TYPE CU(+) TRANSPORTER"/>
    <property type="match status" value="1"/>
</dbReference>
<keyword evidence="12 18" id="KW-1133">Transmembrane helix</keyword>
<dbReference type="GO" id="GO:0005524">
    <property type="term" value="F:ATP binding"/>
    <property type="evidence" value="ECO:0007669"/>
    <property type="project" value="UniProtKB-UniRule"/>
</dbReference>
<keyword evidence="6" id="KW-0677">Repeat</keyword>
<keyword evidence="7 18" id="KW-0547">Nucleotide-binding</keyword>
<evidence type="ECO:0000259" key="19">
    <source>
        <dbReference type="PROSITE" id="PS50846"/>
    </source>
</evidence>
<evidence type="ECO:0000256" key="10">
    <source>
        <dbReference type="ARBA" id="ARBA00022842"/>
    </source>
</evidence>
<dbReference type="KEGG" id="dax:FDQ92_05170"/>
<dbReference type="InterPro" id="IPR008250">
    <property type="entry name" value="ATPase_P-typ_transduc_dom_A_sf"/>
</dbReference>
<feature type="transmembrane region" description="Helical" evidence="18">
    <location>
        <begin position="241"/>
        <end position="262"/>
    </location>
</feature>
<dbReference type="PRINTS" id="PR00942">
    <property type="entry name" value="CUATPASEI"/>
</dbReference>
<evidence type="ECO:0000256" key="14">
    <source>
        <dbReference type="ARBA" id="ARBA00023065"/>
    </source>
</evidence>
<dbReference type="SUPFAM" id="SSF81653">
    <property type="entry name" value="Calcium ATPase, transduction domain A"/>
    <property type="match status" value="1"/>
</dbReference>
<dbReference type="InterPro" id="IPR017969">
    <property type="entry name" value="Heavy-metal-associated_CS"/>
</dbReference>
<dbReference type="SUPFAM" id="SSF56784">
    <property type="entry name" value="HAD-like"/>
    <property type="match status" value="1"/>
</dbReference>
<dbReference type="PROSITE" id="PS01047">
    <property type="entry name" value="HMA_1"/>
    <property type="match status" value="2"/>
</dbReference>
<evidence type="ECO:0000256" key="7">
    <source>
        <dbReference type="ARBA" id="ARBA00022741"/>
    </source>
</evidence>
<dbReference type="PRINTS" id="PR00943">
    <property type="entry name" value="CUATPASE"/>
</dbReference>
<feature type="transmembrane region" description="Helical" evidence="18">
    <location>
        <begin position="424"/>
        <end position="443"/>
    </location>
</feature>
<dbReference type="FunFam" id="2.70.150.10:FF:000002">
    <property type="entry name" value="Copper-transporting ATPase 1, putative"/>
    <property type="match status" value="1"/>
</dbReference>
<dbReference type="EC" id="7.2.2.9" evidence="16"/>
<evidence type="ECO:0000256" key="5">
    <source>
        <dbReference type="ARBA" id="ARBA00022723"/>
    </source>
</evidence>
<dbReference type="PRINTS" id="PR00119">
    <property type="entry name" value="CATATPASE"/>
</dbReference>
<dbReference type="RefSeq" id="WP_137423590.1">
    <property type="nucleotide sequence ID" value="NZ_CP040098.1"/>
</dbReference>
<dbReference type="GO" id="GO:0005507">
    <property type="term" value="F:copper ion binding"/>
    <property type="evidence" value="ECO:0007669"/>
    <property type="project" value="InterPro"/>
</dbReference>
<evidence type="ECO:0000256" key="18">
    <source>
        <dbReference type="RuleBase" id="RU362081"/>
    </source>
</evidence>
<feature type="transmembrane region" description="Helical" evidence="18">
    <location>
        <begin position="769"/>
        <end position="791"/>
    </location>
</feature>
<dbReference type="Gene3D" id="2.70.150.10">
    <property type="entry name" value="Calcium-transporting ATPase, cytoplasmic transduction domain A"/>
    <property type="match status" value="1"/>
</dbReference>
<keyword evidence="10" id="KW-0460">Magnesium</keyword>
<dbReference type="Proteomes" id="UP000298602">
    <property type="component" value="Chromosome"/>
</dbReference>
<dbReference type="CDD" id="cd02094">
    <property type="entry name" value="P-type_ATPase_Cu-like"/>
    <property type="match status" value="1"/>
</dbReference>
<evidence type="ECO:0000256" key="8">
    <source>
        <dbReference type="ARBA" id="ARBA00022796"/>
    </source>
</evidence>
<dbReference type="InterPro" id="IPR001757">
    <property type="entry name" value="P_typ_ATPase"/>
</dbReference>
<name>A0A4V1ERH1_9BACT</name>
<dbReference type="GO" id="GO:0043682">
    <property type="term" value="F:P-type divalent copper transporter activity"/>
    <property type="evidence" value="ECO:0007669"/>
    <property type="project" value="UniProtKB-EC"/>
</dbReference>
<evidence type="ECO:0000256" key="9">
    <source>
        <dbReference type="ARBA" id="ARBA00022840"/>
    </source>
</evidence>
<dbReference type="InterPro" id="IPR044492">
    <property type="entry name" value="P_typ_ATPase_HD_dom"/>
</dbReference>
<keyword evidence="9 18" id="KW-0067">ATP-binding</keyword>
<dbReference type="GO" id="GO:0005886">
    <property type="term" value="C:plasma membrane"/>
    <property type="evidence" value="ECO:0007669"/>
    <property type="project" value="UniProtKB-SubCell"/>
</dbReference>
<dbReference type="SUPFAM" id="SSF81665">
    <property type="entry name" value="Calcium ATPase, transmembrane domain M"/>
    <property type="match status" value="1"/>
</dbReference>
<keyword evidence="18" id="KW-1003">Cell membrane</keyword>
<dbReference type="NCBIfam" id="TIGR00003">
    <property type="entry name" value="copper ion binding protein"/>
    <property type="match status" value="2"/>
</dbReference>
<dbReference type="InterPro" id="IPR036163">
    <property type="entry name" value="HMA_dom_sf"/>
</dbReference>
<dbReference type="CDD" id="cd00371">
    <property type="entry name" value="HMA"/>
    <property type="match status" value="2"/>
</dbReference>
<feature type="domain" description="HMA" evidence="19">
    <location>
        <begin position="81"/>
        <end position="148"/>
    </location>
</feature>
<proteinExistence type="inferred from homology"/>
<dbReference type="SFLD" id="SFLDS00003">
    <property type="entry name" value="Haloacid_Dehalogenase"/>
    <property type="match status" value="1"/>
</dbReference>
<dbReference type="GO" id="GO:0055070">
    <property type="term" value="P:copper ion homeostasis"/>
    <property type="evidence" value="ECO:0007669"/>
    <property type="project" value="TreeGrafter"/>
</dbReference>
<dbReference type="Pfam" id="PF00702">
    <property type="entry name" value="Hydrolase"/>
    <property type="match status" value="1"/>
</dbReference>
<evidence type="ECO:0000256" key="15">
    <source>
        <dbReference type="ARBA" id="ARBA00023136"/>
    </source>
</evidence>
<feature type="transmembrane region" description="Helical" evidence="18">
    <location>
        <begin position="268"/>
        <end position="290"/>
    </location>
</feature>
<dbReference type="SFLD" id="SFLDF00027">
    <property type="entry name" value="p-type_atpase"/>
    <property type="match status" value="1"/>
</dbReference>
<protein>
    <recommendedName>
        <fullName evidence="16">P-type Cu(2+) transporter</fullName>
        <ecNumber evidence="16">7.2.2.9</ecNumber>
    </recommendedName>
</protein>
<accession>A0A4V1ERH1</accession>
<keyword evidence="21" id="KW-1185">Reference proteome</keyword>
<dbReference type="InterPro" id="IPR023299">
    <property type="entry name" value="ATPase_P-typ_cyto_dom_N"/>
</dbReference>
<reference evidence="20 21" key="1">
    <citation type="submission" date="2019-05" db="EMBL/GenBank/DDBJ databases">
        <title>The Complete Genome Sequence of the n-alkane-degrading Desulfoglaeba alkanexedens ALDC reveals multiple alkylsuccinate synthase gene clusters.</title>
        <authorList>
            <person name="Callaghan A.V."/>
            <person name="Davidova I.A."/>
            <person name="Duncan K.E."/>
            <person name="Morris B."/>
            <person name="McInerney M.J."/>
        </authorList>
    </citation>
    <scope>NUCLEOTIDE SEQUENCE [LARGE SCALE GENOMIC DNA]</scope>
    <source>
        <strain evidence="20 21">ALDC</strain>
    </source>
</reference>
<dbReference type="InterPro" id="IPR006121">
    <property type="entry name" value="HMA_dom"/>
</dbReference>
<dbReference type="GO" id="GO:0016887">
    <property type="term" value="F:ATP hydrolysis activity"/>
    <property type="evidence" value="ECO:0007669"/>
    <property type="project" value="InterPro"/>
</dbReference>
<keyword evidence="13" id="KW-0186">Copper</keyword>
<dbReference type="NCBIfam" id="TIGR01511">
    <property type="entry name" value="ATPase-IB1_Cu"/>
    <property type="match status" value="1"/>
</dbReference>
<dbReference type="InterPro" id="IPR006122">
    <property type="entry name" value="HMA_Cu_ion-bd"/>
</dbReference>
<keyword evidence="5 18" id="KW-0479">Metal-binding</keyword>
<sequence length="830" mass="88301">MKSARESLAVRGMTCAACVRRVERGLKELDGILDASVNLAVERVTVVYDPEKLDLDAVRRRIRELGYEALQEPGAAGISGRKVTLSVGGMTCAACVRRVENALRGLEGVAEASVNLATGRATIVTEPDVAVVSEQLKEALEDAGYEFLGIWSEAGEDPQEAARAQETRDLKIKVIVGLVLSAAIMAGSMKSMIPGLRDLPTAPVNLVLMGLTFPAVFWVGGRFFTGAFKAARQKTSDMNTLVALGATSAYVYSSMATLFPGFFERAGIMAHVYFDGAAMIVALVLLGRLLEVRARGKTSLAIKRLMGLRPRTARVIRGDKEVDVLIEEVQKGDVIAVRPGERIPTDGRVLSGSSHVDESMLTGESVPVFKTQGSDVFAGTINGSGRITFRAVRVGAETALAQIIRLVEEAQGSKAPVQRLADRVASVFVPVVIVIAVTTLLVWTFAVPGSDVSRALLNFVSVLIIACPCAMGLATPTAVMVGTGLGAESGILIRGGESLERAHQVDTVVFDKTGTLTEGKPKVREIVAGENESARDELLILAASLESASEHPLGRAIVRRAEEAGLVLKSVERFEAVAGFGARGVVAGRSVVVGNRRLMEEEGLPLDSLDGRLEEFIASGKTCVYTAVDGMVRGVLVLSDAPKESAVSCIQRLKAMGLEVWMITGDNERTARTVAGEVGIERVLSEVLPGEKAEKVRELQEKGRKVAMVGDGINDAPALAAADVGIAIGAGTDVAMEASDITLMRDDLMLVPRAIRLSSLTMKVIRQNLFWAFFYNSAGIPVAAGVLYPFFGILLNPMFAAAAMAMSSVSVVGNALRLRRLWAKEIKRSG</sequence>
<dbReference type="NCBIfam" id="TIGR01494">
    <property type="entry name" value="ATPase_P-type"/>
    <property type="match status" value="1"/>
</dbReference>